<comment type="caution">
    <text evidence="1">The sequence shown here is derived from an EMBL/GenBank/DDBJ whole genome shotgun (WGS) entry which is preliminary data.</text>
</comment>
<dbReference type="AlphaFoldDB" id="A0A7J7HCH4"/>
<evidence type="ECO:0000313" key="1">
    <source>
        <dbReference type="EMBL" id="KAF5949558.1"/>
    </source>
</evidence>
<accession>A0A7J7HCH4</accession>
<keyword evidence="2" id="KW-1185">Reference proteome</keyword>
<reference evidence="2" key="1">
    <citation type="journal article" date="2020" name="Nat. Commun.">
        <title>Genome assembly of wild tea tree DASZ reveals pedigree and selection history of tea varieties.</title>
        <authorList>
            <person name="Zhang W."/>
            <person name="Zhang Y."/>
            <person name="Qiu H."/>
            <person name="Guo Y."/>
            <person name="Wan H."/>
            <person name="Zhang X."/>
            <person name="Scossa F."/>
            <person name="Alseekh S."/>
            <person name="Zhang Q."/>
            <person name="Wang P."/>
            <person name="Xu L."/>
            <person name="Schmidt M.H."/>
            <person name="Jia X."/>
            <person name="Li D."/>
            <person name="Zhu A."/>
            <person name="Guo F."/>
            <person name="Chen W."/>
            <person name="Ni D."/>
            <person name="Usadel B."/>
            <person name="Fernie A.R."/>
            <person name="Wen W."/>
        </authorList>
    </citation>
    <scope>NUCLEOTIDE SEQUENCE [LARGE SCALE GENOMIC DNA]</scope>
    <source>
        <strain evidence="2">cv. G240</strain>
    </source>
</reference>
<dbReference type="Proteomes" id="UP000593564">
    <property type="component" value="Unassembled WGS sequence"/>
</dbReference>
<organism evidence="1 2">
    <name type="scientific">Camellia sinensis</name>
    <name type="common">Tea plant</name>
    <name type="synonym">Thea sinensis</name>
    <dbReference type="NCBI Taxonomy" id="4442"/>
    <lineage>
        <taxon>Eukaryota</taxon>
        <taxon>Viridiplantae</taxon>
        <taxon>Streptophyta</taxon>
        <taxon>Embryophyta</taxon>
        <taxon>Tracheophyta</taxon>
        <taxon>Spermatophyta</taxon>
        <taxon>Magnoliopsida</taxon>
        <taxon>eudicotyledons</taxon>
        <taxon>Gunneridae</taxon>
        <taxon>Pentapetalae</taxon>
        <taxon>asterids</taxon>
        <taxon>Ericales</taxon>
        <taxon>Theaceae</taxon>
        <taxon>Camellia</taxon>
    </lineage>
</organism>
<protein>
    <submittedName>
        <fullName evidence="1">Uncharacterized protein</fullName>
    </submittedName>
</protein>
<proteinExistence type="predicted"/>
<name>A0A7J7HCH4_CAMSI</name>
<dbReference type="EMBL" id="JACBKZ010000005">
    <property type="protein sequence ID" value="KAF5949558.1"/>
    <property type="molecule type" value="Genomic_DNA"/>
</dbReference>
<evidence type="ECO:0000313" key="2">
    <source>
        <dbReference type="Proteomes" id="UP000593564"/>
    </source>
</evidence>
<sequence>MNVQALILLQYKYFVTLQVLCDVVFLAPSSLAISEELRSFKGLLSRLDRLQELLDLVILPQ</sequence>
<reference evidence="1 2" key="2">
    <citation type="submission" date="2020-07" db="EMBL/GenBank/DDBJ databases">
        <title>Genome assembly of wild tea tree DASZ reveals pedigree and selection history of tea varieties.</title>
        <authorList>
            <person name="Zhang W."/>
        </authorList>
    </citation>
    <scope>NUCLEOTIDE SEQUENCE [LARGE SCALE GENOMIC DNA]</scope>
    <source>
        <strain evidence="2">cv. G240</strain>
        <tissue evidence="1">Leaf</tissue>
    </source>
</reference>
<gene>
    <name evidence="1" type="ORF">HYC85_011551</name>
</gene>